<dbReference type="GO" id="GO:0005813">
    <property type="term" value="C:centrosome"/>
    <property type="evidence" value="ECO:0007669"/>
    <property type="project" value="TreeGrafter"/>
</dbReference>
<evidence type="ECO:0000256" key="4">
    <source>
        <dbReference type="ARBA" id="ARBA00022829"/>
    </source>
</evidence>
<dbReference type="PANTHER" id="PTHR12792">
    <property type="entry name" value="EXTRA SPINDLE POLES 1-RELATED"/>
    <property type="match status" value="1"/>
</dbReference>
<name>A0A7K6TK31_CALNI</name>
<evidence type="ECO:0000256" key="3">
    <source>
        <dbReference type="ARBA" id="ARBA00022801"/>
    </source>
</evidence>
<protein>
    <recommendedName>
        <fullName evidence="2">separase</fullName>
        <ecNumber evidence="2">3.4.22.49</ecNumber>
    </recommendedName>
</protein>
<dbReference type="GO" id="GO:0006508">
    <property type="term" value="P:proteolysis"/>
    <property type="evidence" value="ECO:0007669"/>
    <property type="project" value="InterPro"/>
</dbReference>
<accession>A0A7K6TK31</accession>
<dbReference type="InterPro" id="IPR005314">
    <property type="entry name" value="Peptidase_C50"/>
</dbReference>
<evidence type="ECO:0000256" key="5">
    <source>
        <dbReference type="SAM" id="MobiDB-lite"/>
    </source>
</evidence>
<feature type="region of interest" description="Disordered" evidence="5">
    <location>
        <begin position="713"/>
        <end position="745"/>
    </location>
</feature>
<comment type="caution">
    <text evidence="7">The sequence shown here is derived from an EMBL/GenBank/DDBJ whole genome shotgun (WGS) entry which is preliminary data.</text>
</comment>
<feature type="non-terminal residue" evidence="7">
    <location>
        <position position="1"/>
    </location>
</feature>
<evidence type="ECO:0000313" key="8">
    <source>
        <dbReference type="Proteomes" id="UP000546235"/>
    </source>
</evidence>
<evidence type="ECO:0000256" key="1">
    <source>
        <dbReference type="ARBA" id="ARBA00000451"/>
    </source>
</evidence>
<evidence type="ECO:0000256" key="2">
    <source>
        <dbReference type="ARBA" id="ARBA00012489"/>
    </source>
</evidence>
<organism evidence="7 8">
    <name type="scientific">Caloenas nicobarica</name>
    <name type="common">Nicobar pigeon</name>
    <dbReference type="NCBI Taxonomy" id="187106"/>
    <lineage>
        <taxon>Eukaryota</taxon>
        <taxon>Metazoa</taxon>
        <taxon>Chordata</taxon>
        <taxon>Craniata</taxon>
        <taxon>Vertebrata</taxon>
        <taxon>Euteleostomi</taxon>
        <taxon>Archelosauria</taxon>
        <taxon>Archosauria</taxon>
        <taxon>Dinosauria</taxon>
        <taxon>Saurischia</taxon>
        <taxon>Theropoda</taxon>
        <taxon>Coelurosauria</taxon>
        <taxon>Aves</taxon>
        <taxon>Neognathae</taxon>
        <taxon>Neoaves</taxon>
        <taxon>Columbimorphae</taxon>
        <taxon>Columbiformes</taxon>
        <taxon>Columbidae</taxon>
        <taxon>Caloenas</taxon>
    </lineage>
</organism>
<keyword evidence="8" id="KW-1185">Reference proteome</keyword>
<dbReference type="PANTHER" id="PTHR12792:SF0">
    <property type="entry name" value="SEPARIN"/>
    <property type="match status" value="1"/>
</dbReference>
<dbReference type="Pfam" id="PF03568">
    <property type="entry name" value="Separin_C"/>
    <property type="match status" value="1"/>
</dbReference>
<proteinExistence type="predicted"/>
<keyword evidence="3" id="KW-0378">Hydrolase</keyword>
<dbReference type="EMBL" id="VZSB01003632">
    <property type="protein sequence ID" value="NWX10974.1"/>
    <property type="molecule type" value="Genomic_DNA"/>
</dbReference>
<dbReference type="GO" id="GO:0005737">
    <property type="term" value="C:cytoplasm"/>
    <property type="evidence" value="ECO:0007669"/>
    <property type="project" value="TreeGrafter"/>
</dbReference>
<keyword evidence="4" id="KW-0159">Chromosome partition</keyword>
<dbReference type="GO" id="GO:0005634">
    <property type="term" value="C:nucleus"/>
    <property type="evidence" value="ECO:0007669"/>
    <property type="project" value="InterPro"/>
</dbReference>
<feature type="region of interest" description="Disordered" evidence="5">
    <location>
        <begin position="1038"/>
        <end position="1151"/>
    </location>
</feature>
<comment type="catalytic activity">
    <reaction evidence="1">
        <text>All bonds known to be hydrolyzed by this endopeptidase have arginine in P1 and an acidic residue in P4. P6 is often occupied by an acidic residue or by a hydroxy-amino-acid residue, the phosphorylation of which enhances cleavage.</text>
        <dbReference type="EC" id="3.4.22.49"/>
    </reaction>
</comment>
<sequence>REDVLDLCAFTEGHGCVLHRLLERVPPDSVKQQLMLKQLLFRSLQLFTSLAYDTFLCPQALPMGDWPGLERLTSGCMRSVRWMLKGLGGLPEGERAKYLDITASCTFKLAYIFYQQNLPEAAGAVCEPLCSSPCAADAYACLDLPPERLHKCFRLQAECQRRLGRLEVALACVARWLRVLQGRVAELLPEPLALWVRLKTDAAKQGREELRLRTLKEALEGHNLDTNTLVTILFAELKAYKSVQANTGQERYNVLCDLLQICSEQSGRLHQRAVVLTELAQVLCYHSYAQHTDCSSLDSVREALRLLELVPRSAQNRDQLLDDQAQALLWFFICSLESNLEKSIERDQRAKAQALKNLEDFEPNDLKYDGRLLEERFLYDGLSFDLATDTALSQNLDDAFALWKRLLGTPGVPAVRSPKQTVASLRLLAALYKLMAKPLQAMESYLLLRALCSALGDNLGTASALCHVTKLLFQLECPSYAQLFLEETESCLQKADSGDDSYPLLRQSCLLLRSQLCCVTQRIEEGLSLLLEVLQNLALQKITRFWYLLRVHILQLVTVYLSLPPARLSPQLRQRIFAHGWKTPETALVEAQKLFRSIIHLLMGSEVLGCPAPAADVQFVDCGDNLLLKWQVLGDALACSEQLVALLGRLDMVCQAKAFCLDAVKLAMKLQAVRWCTSFLVLKAQLGLQLDELELSSLDLQQVLFLLEPGSEFKPSKKEQSQTNIMPRRGKLERKKPPAPITELPREDDSFLKGPALEFVPVLSGLAKADALTASPELKPARKRSPTFLSHPTDCSCSLCSDLVLSALCLRWLLSRARAELAAGAAAEGLALLRAVPCRCAAAAARFTTVLHHKLRGDPGDGHPPAPELLDDLVAATYAALALQSLASPRLAEELREELETGLSFVASCRPHLPSLEGSRAVLLLAKATATVWHLATQRGGSVDGVFAGFWTCHPPTPTPTEPDAAPLPQTQKPDKAQPRRRQNKAALALTAPKARARKTPRAKALAVLNTDDVFALGDSDGEVPPIVIRPVSAACTPHQRAGPPAKTHGAPKTPFTIFSESPRPAGKSRLLRAPRVSGRAKSRLKVTFSDDSDPEAPEAALTPAAAPKTCCARRGRPPKSGGSQTSGRGPQTRRGQASARQGPGTRAEEERELLRAIEEEEKVEEELEISFEVMRVSEEEEGAPGRRRLEGADREHEVLGTSSGDPLHPKGSPISTLPVADDVTSVMELLTKALNCISHCPPGALYGHVCRLLALATGNRDPLSTAYLLAESVAITARHQLLGITHRKMRKEKKPVGDVAEQLQGLSLQEGRAAPRGSPLAELESLFAFSPAALGPEVRDSFREQLQQIPGGVTVCVLTLVSPQLSSAGDTLLLTRLEKDTGPVTIRIPTAGTETPLSSVLRDFDAIQKEQKESNACTDKQDWWLRRSELDRRMKSLIETLETRVLGCWRGALLPAAPDPALPEETARLHPKLRGCGWRDADPALLQVLLNAAPLLTPEDVRALAFGLSAGQPREAQLLLQEALEKRRAKQSGGSLVLVLDKHLQKLPWESMACLRAVPVTRLPSLRFLLSYSLARERGGSVLSRGVNRSSTFYVLNPHKNLPSTEEQFRGWFESIPGWKGVTGAVPSPEQMQAALREHDLYM</sequence>
<dbReference type="Proteomes" id="UP000546235">
    <property type="component" value="Unassembled WGS sequence"/>
</dbReference>
<dbReference type="GO" id="GO:0072686">
    <property type="term" value="C:mitotic spindle"/>
    <property type="evidence" value="ECO:0007669"/>
    <property type="project" value="TreeGrafter"/>
</dbReference>
<feature type="non-terminal residue" evidence="7">
    <location>
        <position position="1644"/>
    </location>
</feature>
<feature type="domain" description="Peptidase C50" evidence="6">
    <location>
        <begin position="1590"/>
        <end position="1644"/>
    </location>
</feature>
<dbReference type="EC" id="3.4.22.49" evidence="2"/>
<dbReference type="InterPro" id="IPR030397">
    <property type="entry name" value="SEPARIN_core_dom"/>
</dbReference>
<dbReference type="PROSITE" id="PS51700">
    <property type="entry name" value="SEPARIN"/>
    <property type="match status" value="1"/>
</dbReference>
<feature type="region of interest" description="Disordered" evidence="5">
    <location>
        <begin position="954"/>
        <end position="987"/>
    </location>
</feature>
<dbReference type="GO" id="GO:0004197">
    <property type="term" value="F:cysteine-type endopeptidase activity"/>
    <property type="evidence" value="ECO:0007669"/>
    <property type="project" value="InterPro"/>
</dbReference>
<evidence type="ECO:0000259" key="6">
    <source>
        <dbReference type="PROSITE" id="PS51700"/>
    </source>
</evidence>
<dbReference type="GO" id="GO:0051307">
    <property type="term" value="P:meiotic chromosome separation"/>
    <property type="evidence" value="ECO:0007669"/>
    <property type="project" value="TreeGrafter"/>
</dbReference>
<reference evidence="7 8" key="1">
    <citation type="submission" date="2019-09" db="EMBL/GenBank/DDBJ databases">
        <title>Bird 10,000 Genomes (B10K) Project - Family phase.</title>
        <authorList>
            <person name="Zhang G."/>
        </authorList>
    </citation>
    <scope>NUCLEOTIDE SEQUENCE [LARGE SCALE GENOMIC DNA]</scope>
    <source>
        <strain evidence="7">OUT-0007</strain>
        <tissue evidence="7">Blood</tissue>
    </source>
</reference>
<gene>
    <name evidence="7" type="primary">Espl1</name>
    <name evidence="7" type="ORF">CALNIC_R03741</name>
</gene>
<feature type="compositionally biased region" description="Polar residues" evidence="5">
    <location>
        <begin position="1122"/>
        <end position="1140"/>
    </location>
</feature>
<evidence type="ECO:0000313" key="7">
    <source>
        <dbReference type="EMBL" id="NWX10974.1"/>
    </source>
</evidence>
<feature type="compositionally biased region" description="Low complexity" evidence="5">
    <location>
        <begin position="1098"/>
        <end position="1111"/>
    </location>
</feature>